<evidence type="ECO:0000313" key="16">
    <source>
        <dbReference type="Proteomes" id="UP001443914"/>
    </source>
</evidence>
<dbReference type="InterPro" id="IPR048395">
    <property type="entry name" value="Glyco_hydro_31_C"/>
</dbReference>
<comment type="catalytic activity">
    <reaction evidence="1">
        <text>Hydrolysis of terminal, non-reducing (1-&gt;4)-linked alpha-D-glucose residues with release of alpha-D-glucose.</text>
        <dbReference type="EC" id="3.2.1.20"/>
    </reaction>
</comment>
<evidence type="ECO:0000256" key="2">
    <source>
        <dbReference type="ARBA" id="ARBA00007806"/>
    </source>
</evidence>
<keyword evidence="7 10" id="KW-0326">Glycosidase</keyword>
<keyword evidence="5 10" id="KW-0378">Hydrolase</keyword>
<dbReference type="Proteomes" id="UP001443914">
    <property type="component" value="Unassembled WGS sequence"/>
</dbReference>
<dbReference type="GO" id="GO:0004558">
    <property type="term" value="F:alpha-1,4-glucosidase activity"/>
    <property type="evidence" value="ECO:0007669"/>
    <property type="project" value="UniProtKB-EC"/>
</dbReference>
<feature type="signal peptide" evidence="11">
    <location>
        <begin position="1"/>
        <end position="26"/>
    </location>
</feature>
<dbReference type="SUPFAM" id="SSF51011">
    <property type="entry name" value="Glycosyl hydrolase domain"/>
    <property type="match status" value="1"/>
</dbReference>
<dbReference type="CDD" id="cd06602">
    <property type="entry name" value="GH31_MGAM_SI_GAA"/>
    <property type="match status" value="1"/>
</dbReference>
<dbReference type="InterPro" id="IPR030459">
    <property type="entry name" value="Glyco_hydro_31_CS"/>
</dbReference>
<dbReference type="Gene3D" id="3.20.20.80">
    <property type="entry name" value="Glycosidases"/>
    <property type="match status" value="1"/>
</dbReference>
<evidence type="ECO:0000313" key="15">
    <source>
        <dbReference type="EMBL" id="KAK9724687.1"/>
    </source>
</evidence>
<dbReference type="PANTHER" id="PTHR22762">
    <property type="entry name" value="ALPHA-GLUCOSIDASE"/>
    <property type="match status" value="1"/>
</dbReference>
<comment type="caution">
    <text evidence="15">The sequence shown here is derived from an EMBL/GenBank/DDBJ whole genome shotgun (WGS) entry which is preliminary data.</text>
</comment>
<evidence type="ECO:0000259" key="12">
    <source>
        <dbReference type="Pfam" id="PF01055"/>
    </source>
</evidence>
<evidence type="ECO:0000256" key="8">
    <source>
        <dbReference type="ARBA" id="ARBA00041343"/>
    </source>
</evidence>
<evidence type="ECO:0000256" key="9">
    <source>
        <dbReference type="ARBA" id="ARBA00073730"/>
    </source>
</evidence>
<dbReference type="FunFam" id="2.60.40.1180:FF:000044">
    <property type="entry name" value="Alpha-glucosidase 1"/>
    <property type="match status" value="1"/>
</dbReference>
<dbReference type="Gene3D" id="2.60.40.1760">
    <property type="entry name" value="glycosyl hydrolase (family 31)"/>
    <property type="match status" value="1"/>
</dbReference>
<evidence type="ECO:0000256" key="4">
    <source>
        <dbReference type="ARBA" id="ARBA00022729"/>
    </source>
</evidence>
<dbReference type="EC" id="3.2.1.20" evidence="3"/>
<evidence type="ECO:0000259" key="14">
    <source>
        <dbReference type="Pfam" id="PF21365"/>
    </source>
</evidence>
<dbReference type="Pfam" id="PF13802">
    <property type="entry name" value="Gal_mutarotas_2"/>
    <property type="match status" value="1"/>
</dbReference>
<accession>A0AAW1KTX7</accession>
<dbReference type="PANTHER" id="PTHR22762:SF133">
    <property type="entry name" value="P-TYPE DOMAIN-CONTAINING PROTEIN"/>
    <property type="match status" value="1"/>
</dbReference>
<sequence length="901" mass="100248">MRDNTSLIIMAKVLVVFCVLIAGIKASFEENGKNVVGYGYNVTHAEVDSSNGRSITALLQLIKSSSVYGPDIQFLSLTASLEEDDRLRIRITDANTTRWELPTTLFPRPPPPQPPYTHHNAPPTPQTLHITTPTSDLTFSLHRTTPFTFTVTRKSTNDTIFSTTSLVFKPQYLQLSSTLPVRRAHLYGLGEHTKPDFQLAHNQTLTLWNADIGAFNTDVNLYGSHPFYMDVRSGPVNGSTHGVLLLNSNGMDVEYTGDSITYKVIGGVIDLYVFGGPTPVKVMDQYTMLIGRPTPMPYWSFGFHQCRWGYHNVSEIASVVERYAAAQIPLEVMWTDIDYMDAYKDFTLDPVNFPLNKMQQFVSKLHRNGQRYVPIVDPGINTNKTYETFIRGMQSDIFIKQNGKPYLGAVWPGPVYYPDFLNPAAHTYWLDEIKRFRELLPFDGIWIDMNEASNFNTSAPLPGSTLDNPPYMINDAGSHRPIINKTIPPTALHYGNVPDYNVHNLYGFLEAQATHNALVNVTKERPFVLSRSTFVGSGKYTAHWTGDNAATWNDLAYSIPSILNSGLFGMPMIGADICGFAGDTTEELCRRWIQLGAFYPFSRDHSEQGTIYQELYVWESVAAAGKKALGLRYRLLPYFYTLMYEAHTTGVPIARPLFFTFSEDIETYGISSQFLLGYGVMVSPVLQPGAVSVNAYFPRGNWFDLFNYTRSVTAPTGRKVTVSAPADHINVHIHEGNILAMQGEAMTTQASRNTPFHLLVVMSNCKASTGQVFLDSGVDPIMGGAGGSWSLVKFSADLRAGNVTIKSNVTNGDFAMTQRLVLDKITILGLAKGVQINGYTVQQEGTTTKGDKLGLRSSYDDEGKFVVTEISSLRLAIGREFKIEMEVDESAVRYTNPINCS</sequence>
<feature type="domain" description="Glycoside hydrolase family 31 TIM barrel" evidence="12">
    <location>
        <begin position="294"/>
        <end position="642"/>
    </location>
</feature>
<dbReference type="InterPro" id="IPR013780">
    <property type="entry name" value="Glyco_hydro_b"/>
</dbReference>
<dbReference type="InterPro" id="IPR030458">
    <property type="entry name" value="Glyco_hydro_31_AS"/>
</dbReference>
<proteinExistence type="inferred from homology"/>
<dbReference type="FunFam" id="3.20.20.80:FF:000016">
    <property type="entry name" value="Maltase-glucoamylase, intestinal"/>
    <property type="match status" value="1"/>
</dbReference>
<evidence type="ECO:0000256" key="5">
    <source>
        <dbReference type="ARBA" id="ARBA00022801"/>
    </source>
</evidence>
<evidence type="ECO:0000259" key="13">
    <source>
        <dbReference type="Pfam" id="PF13802"/>
    </source>
</evidence>
<dbReference type="AlphaFoldDB" id="A0AAW1KTX7"/>
<evidence type="ECO:0000256" key="7">
    <source>
        <dbReference type="ARBA" id="ARBA00023295"/>
    </source>
</evidence>
<evidence type="ECO:0000256" key="10">
    <source>
        <dbReference type="RuleBase" id="RU361185"/>
    </source>
</evidence>
<evidence type="ECO:0000256" key="11">
    <source>
        <dbReference type="SAM" id="SignalP"/>
    </source>
</evidence>
<dbReference type="PROSITE" id="PS00129">
    <property type="entry name" value="GLYCOSYL_HYDROL_F31_1"/>
    <property type="match status" value="1"/>
</dbReference>
<keyword evidence="4 11" id="KW-0732">Signal</keyword>
<organism evidence="15 16">
    <name type="scientific">Saponaria officinalis</name>
    <name type="common">Common soapwort</name>
    <name type="synonym">Lychnis saponaria</name>
    <dbReference type="NCBI Taxonomy" id="3572"/>
    <lineage>
        <taxon>Eukaryota</taxon>
        <taxon>Viridiplantae</taxon>
        <taxon>Streptophyta</taxon>
        <taxon>Embryophyta</taxon>
        <taxon>Tracheophyta</taxon>
        <taxon>Spermatophyta</taxon>
        <taxon>Magnoliopsida</taxon>
        <taxon>eudicotyledons</taxon>
        <taxon>Gunneridae</taxon>
        <taxon>Pentapetalae</taxon>
        <taxon>Caryophyllales</taxon>
        <taxon>Caryophyllaceae</taxon>
        <taxon>Caryophylleae</taxon>
        <taxon>Saponaria</taxon>
    </lineage>
</organism>
<dbReference type="InterPro" id="IPR000322">
    <property type="entry name" value="Glyco_hydro_31_TIM"/>
</dbReference>
<dbReference type="SUPFAM" id="SSF74650">
    <property type="entry name" value="Galactose mutarotase-like"/>
    <property type="match status" value="1"/>
</dbReference>
<dbReference type="InterPro" id="IPR011013">
    <property type="entry name" value="Gal_mutarotase_sf_dom"/>
</dbReference>
<feature type="domain" description="Glycosyl hydrolase family 31 C-terminal" evidence="14">
    <location>
        <begin position="650"/>
        <end position="739"/>
    </location>
</feature>
<comment type="similarity">
    <text evidence="2 10">Belongs to the glycosyl hydrolase 31 family.</text>
</comment>
<dbReference type="Gene3D" id="2.60.40.1180">
    <property type="entry name" value="Golgi alpha-mannosidase II"/>
    <property type="match status" value="2"/>
</dbReference>
<dbReference type="GO" id="GO:0005975">
    <property type="term" value="P:carbohydrate metabolic process"/>
    <property type="evidence" value="ECO:0007669"/>
    <property type="project" value="InterPro"/>
</dbReference>
<keyword evidence="16" id="KW-1185">Reference proteome</keyword>
<dbReference type="Pfam" id="PF21365">
    <property type="entry name" value="Glyco_hydro_31_3rd"/>
    <property type="match status" value="1"/>
</dbReference>
<evidence type="ECO:0000256" key="6">
    <source>
        <dbReference type="ARBA" id="ARBA00023180"/>
    </source>
</evidence>
<evidence type="ECO:0000256" key="3">
    <source>
        <dbReference type="ARBA" id="ARBA00012741"/>
    </source>
</evidence>
<dbReference type="PROSITE" id="PS00707">
    <property type="entry name" value="GLYCOSYL_HYDROL_F31_2"/>
    <property type="match status" value="1"/>
</dbReference>
<feature type="chain" id="PRO_5043878394" description="Alpha-glucosidase" evidence="11">
    <location>
        <begin position="27"/>
        <end position="901"/>
    </location>
</feature>
<dbReference type="CDD" id="cd14752">
    <property type="entry name" value="GH31_N"/>
    <property type="match status" value="1"/>
</dbReference>
<dbReference type="InterPro" id="IPR017853">
    <property type="entry name" value="GH"/>
</dbReference>
<dbReference type="GO" id="GO:0030246">
    <property type="term" value="F:carbohydrate binding"/>
    <property type="evidence" value="ECO:0007669"/>
    <property type="project" value="InterPro"/>
</dbReference>
<dbReference type="SUPFAM" id="SSF51445">
    <property type="entry name" value="(Trans)glycosidases"/>
    <property type="match status" value="1"/>
</dbReference>
<keyword evidence="6" id="KW-0325">Glycoprotein</keyword>
<dbReference type="Pfam" id="PF01055">
    <property type="entry name" value="Glyco_hydro_31_2nd"/>
    <property type="match status" value="1"/>
</dbReference>
<gene>
    <name evidence="15" type="ORF">RND81_05G092300</name>
</gene>
<dbReference type="InterPro" id="IPR025887">
    <property type="entry name" value="Glyco_hydro_31_N_dom"/>
</dbReference>
<name>A0AAW1KTX7_SAPOF</name>
<reference evidence="15" key="1">
    <citation type="submission" date="2024-03" db="EMBL/GenBank/DDBJ databases">
        <title>WGS assembly of Saponaria officinalis var. Norfolk2.</title>
        <authorList>
            <person name="Jenkins J."/>
            <person name="Shu S."/>
            <person name="Grimwood J."/>
            <person name="Barry K."/>
            <person name="Goodstein D."/>
            <person name="Schmutz J."/>
            <person name="Leebens-Mack J."/>
            <person name="Osbourn A."/>
        </authorList>
    </citation>
    <scope>NUCLEOTIDE SEQUENCE [LARGE SCALE GENOMIC DNA]</scope>
    <source>
        <strain evidence="15">JIC</strain>
    </source>
</reference>
<evidence type="ECO:0000256" key="1">
    <source>
        <dbReference type="ARBA" id="ARBA00001657"/>
    </source>
</evidence>
<dbReference type="EMBL" id="JBDFQZ010000005">
    <property type="protein sequence ID" value="KAK9724687.1"/>
    <property type="molecule type" value="Genomic_DNA"/>
</dbReference>
<protein>
    <recommendedName>
        <fullName evidence="9">Alpha-glucosidase</fullName>
        <ecNumber evidence="3">3.2.1.20</ecNumber>
    </recommendedName>
    <alternativeName>
        <fullName evidence="8">Maltase</fullName>
    </alternativeName>
</protein>
<feature type="domain" description="Glycoside hydrolase family 31 N-terminal" evidence="13">
    <location>
        <begin position="78"/>
        <end position="252"/>
    </location>
</feature>